<dbReference type="EnsemblPlants" id="ONIVA10G03920.1">
    <property type="protein sequence ID" value="ONIVA10G03920.1"/>
    <property type="gene ID" value="ONIVA10G03920"/>
</dbReference>
<feature type="compositionally biased region" description="Polar residues" evidence="1">
    <location>
        <begin position="65"/>
        <end position="78"/>
    </location>
</feature>
<dbReference type="Proteomes" id="UP000006591">
    <property type="component" value="Chromosome 10"/>
</dbReference>
<sequence length="246" mass="25875">MANGDGVRLGAAAQGGRVGLGRVERRHEVAAIGKAPRRREAAAWSRGAAAGQAGRCGAGSKKSKVWNQGSASASTHASGNAAVEMEEEEEEEEELTAGILSGARMEGEHTAGLHAMAVVAAATSYKRTRWGRLRPMRMWSALQGRRMVTLRRTLSGRSLSMAADAAVFAPRHTRVSAARRRLCLPAAIAVPLSPTRCSHLAGSLPLDASAAAPQCQMPLPPLHAVVPTAAPVVKRKVGGEKERSER</sequence>
<reference evidence="2" key="2">
    <citation type="submission" date="2018-04" db="EMBL/GenBank/DDBJ databases">
        <title>OnivRS2 (Oryza nivara Reference Sequence Version 2).</title>
        <authorList>
            <person name="Zhang J."/>
            <person name="Kudrna D."/>
            <person name="Lee S."/>
            <person name="Talag J."/>
            <person name="Rajasekar S."/>
            <person name="Welchert J."/>
            <person name="Hsing Y.-I."/>
            <person name="Wing R.A."/>
        </authorList>
    </citation>
    <scope>NUCLEOTIDE SEQUENCE [LARGE SCALE GENOMIC DNA]</scope>
</reference>
<name>A0A0E0IQ48_ORYNI</name>
<dbReference type="HOGENOM" id="CLU_1130594_0_0_1"/>
<dbReference type="AlphaFoldDB" id="A0A0E0IQ48"/>
<feature type="compositionally biased region" description="Acidic residues" evidence="1">
    <location>
        <begin position="84"/>
        <end position="95"/>
    </location>
</feature>
<protein>
    <submittedName>
        <fullName evidence="2">Uncharacterized protein</fullName>
    </submittedName>
</protein>
<evidence type="ECO:0000313" key="3">
    <source>
        <dbReference type="Proteomes" id="UP000006591"/>
    </source>
</evidence>
<reference evidence="2" key="1">
    <citation type="submission" date="2015-04" db="UniProtKB">
        <authorList>
            <consortium name="EnsemblPlants"/>
        </authorList>
    </citation>
    <scope>IDENTIFICATION</scope>
    <source>
        <strain evidence="2">SL10</strain>
    </source>
</reference>
<keyword evidence="3" id="KW-1185">Reference proteome</keyword>
<dbReference type="Gramene" id="ONIVA10G03920.1">
    <property type="protein sequence ID" value="ONIVA10G03920.1"/>
    <property type="gene ID" value="ONIVA10G03920"/>
</dbReference>
<evidence type="ECO:0000256" key="1">
    <source>
        <dbReference type="SAM" id="MobiDB-lite"/>
    </source>
</evidence>
<feature type="region of interest" description="Disordered" evidence="1">
    <location>
        <begin position="43"/>
        <end position="96"/>
    </location>
</feature>
<feature type="compositionally biased region" description="Low complexity" evidence="1">
    <location>
        <begin position="43"/>
        <end position="59"/>
    </location>
</feature>
<accession>A0A0E0IQ48</accession>
<organism evidence="2">
    <name type="scientific">Oryza nivara</name>
    <name type="common">Indian wild rice</name>
    <name type="synonym">Oryza sativa f. spontanea</name>
    <dbReference type="NCBI Taxonomy" id="4536"/>
    <lineage>
        <taxon>Eukaryota</taxon>
        <taxon>Viridiplantae</taxon>
        <taxon>Streptophyta</taxon>
        <taxon>Embryophyta</taxon>
        <taxon>Tracheophyta</taxon>
        <taxon>Spermatophyta</taxon>
        <taxon>Magnoliopsida</taxon>
        <taxon>Liliopsida</taxon>
        <taxon>Poales</taxon>
        <taxon>Poaceae</taxon>
        <taxon>BOP clade</taxon>
        <taxon>Oryzoideae</taxon>
        <taxon>Oryzeae</taxon>
        <taxon>Oryzinae</taxon>
        <taxon>Oryza</taxon>
    </lineage>
</organism>
<proteinExistence type="predicted"/>
<evidence type="ECO:0000313" key="2">
    <source>
        <dbReference type="EnsemblPlants" id="ONIVA10G03920.1"/>
    </source>
</evidence>